<evidence type="ECO:0000256" key="3">
    <source>
        <dbReference type="ARBA" id="ARBA00022989"/>
    </source>
</evidence>
<dbReference type="Pfam" id="PF04184">
    <property type="entry name" value="ST7"/>
    <property type="match status" value="1"/>
</dbReference>
<dbReference type="KEGG" id="cchl:FPL14_16900"/>
<dbReference type="GO" id="GO:0016020">
    <property type="term" value="C:membrane"/>
    <property type="evidence" value="ECO:0007669"/>
    <property type="project" value="UniProtKB-SubCell"/>
</dbReference>
<keyword evidence="2" id="KW-0812">Transmembrane</keyword>
<dbReference type="Proteomes" id="UP000515679">
    <property type="component" value="Chromosome"/>
</dbReference>
<comment type="subcellular location">
    <subcellularLocation>
        <location evidence="1">Membrane</location>
        <topology evidence="1">Multi-pass membrane protein</topology>
    </subcellularLocation>
</comment>
<reference evidence="6 7" key="1">
    <citation type="submission" date="2019-07" db="EMBL/GenBank/DDBJ databases">
        <authorList>
            <person name="Kim J.K."/>
            <person name="Cheong H.-M."/>
            <person name="Choi Y."/>
            <person name="Hwang K.J."/>
            <person name="Lee S."/>
            <person name="Choi C."/>
        </authorList>
    </citation>
    <scope>NUCLEOTIDE SEQUENCE [LARGE SCALE GENOMIC DNA]</scope>
    <source>
        <strain evidence="6 7">KS 22</strain>
    </source>
</reference>
<accession>A0A7G5C0E5</accession>
<evidence type="ECO:0000256" key="4">
    <source>
        <dbReference type="ARBA" id="ARBA00023136"/>
    </source>
</evidence>
<feature type="repeat" description="TPR" evidence="5">
    <location>
        <begin position="307"/>
        <end position="340"/>
    </location>
</feature>
<sequence length="462" mass="52440">MQKLGRNDPCHCGSGLKYKKCCLSKDEAGNVTRLTQPNPKPMTPLDIIETELTWANELHKQIAIYFFNNTYDLYENREIVAVIRMWHDYATAIVPIAKKIGVYPAALEYILGQVYGYEITQSSLADKYGVSVGTLSQRANQIFDYLDEHLSEFPISPSGPNASADPQSRMKMEQEMLRVHALLEEQNFGTIEEANAFVQNMMTTQQPKGTAKRKSPGKLEQAAEILYAAWDEPNPKQRIKLAQEALLLDPNSVDAYNILAESAAATPKDMAFYYKQGMMVGEKHLGEAFFKENKGHFWGYLPTRPYMRAKKGYAEACAEMGNLTEAIKHYRELLELNPNDNQGVRELLLSAYIETLEWKDAAALIKQFDVDESAAFNYNRILVEYGMNGKSSKLSPLIKKAVAHNPYVSAYLQGKKRLPREMPEYIGYGDDPEAIVYAQIHRHLWLIRPELLQLLPEGKNPR</sequence>
<keyword evidence="3" id="KW-1133">Transmembrane helix</keyword>
<dbReference type="InterPro" id="IPR007311">
    <property type="entry name" value="ST7"/>
</dbReference>
<dbReference type="InterPro" id="IPR004027">
    <property type="entry name" value="SEC_C_motif"/>
</dbReference>
<evidence type="ECO:0000256" key="2">
    <source>
        <dbReference type="ARBA" id="ARBA00022692"/>
    </source>
</evidence>
<dbReference type="EMBL" id="CP041969">
    <property type="protein sequence ID" value="QMV42679.1"/>
    <property type="molecule type" value="Genomic_DNA"/>
</dbReference>
<dbReference type="InterPro" id="IPR019734">
    <property type="entry name" value="TPR_rpt"/>
</dbReference>
<keyword evidence="5" id="KW-0802">TPR repeat</keyword>
<dbReference type="Pfam" id="PF02810">
    <property type="entry name" value="SEC-C"/>
    <property type="match status" value="1"/>
</dbReference>
<evidence type="ECO:0000313" key="6">
    <source>
        <dbReference type="EMBL" id="QMV42679.1"/>
    </source>
</evidence>
<dbReference type="PANTHER" id="PTHR12745">
    <property type="entry name" value="SUPPRESSION OF TUMORIGENICITY 7"/>
    <property type="match status" value="1"/>
</dbReference>
<organism evidence="6 7">
    <name type="scientific">Cohnella cholangitidis</name>
    <dbReference type="NCBI Taxonomy" id="2598458"/>
    <lineage>
        <taxon>Bacteria</taxon>
        <taxon>Bacillati</taxon>
        <taxon>Bacillota</taxon>
        <taxon>Bacilli</taxon>
        <taxon>Bacillales</taxon>
        <taxon>Paenibacillaceae</taxon>
        <taxon>Cohnella</taxon>
    </lineage>
</organism>
<dbReference type="PANTHER" id="PTHR12745:SF6">
    <property type="entry name" value="PROTEIN ST7 HOMOLOG"/>
    <property type="match status" value="1"/>
</dbReference>
<evidence type="ECO:0000256" key="1">
    <source>
        <dbReference type="ARBA" id="ARBA00004141"/>
    </source>
</evidence>
<evidence type="ECO:0000256" key="5">
    <source>
        <dbReference type="PROSITE-ProRule" id="PRU00339"/>
    </source>
</evidence>
<dbReference type="InterPro" id="IPR011990">
    <property type="entry name" value="TPR-like_helical_dom_sf"/>
</dbReference>
<gene>
    <name evidence="6" type="ORF">FPL14_16900</name>
</gene>
<dbReference type="AlphaFoldDB" id="A0A7G5C0E5"/>
<proteinExistence type="predicted"/>
<keyword evidence="7" id="KW-1185">Reference proteome</keyword>
<dbReference type="PROSITE" id="PS50005">
    <property type="entry name" value="TPR"/>
    <property type="match status" value="1"/>
</dbReference>
<dbReference type="RefSeq" id="WP_182304026.1">
    <property type="nucleotide sequence ID" value="NZ_CP041969.1"/>
</dbReference>
<dbReference type="Gene3D" id="1.25.40.10">
    <property type="entry name" value="Tetratricopeptide repeat domain"/>
    <property type="match status" value="1"/>
</dbReference>
<dbReference type="Gene3D" id="3.10.450.50">
    <property type="match status" value="1"/>
</dbReference>
<dbReference type="SUPFAM" id="SSF48452">
    <property type="entry name" value="TPR-like"/>
    <property type="match status" value="1"/>
</dbReference>
<dbReference type="SUPFAM" id="SSF103642">
    <property type="entry name" value="Sec-C motif"/>
    <property type="match status" value="1"/>
</dbReference>
<evidence type="ECO:0000313" key="7">
    <source>
        <dbReference type="Proteomes" id="UP000515679"/>
    </source>
</evidence>
<keyword evidence="4" id="KW-0472">Membrane</keyword>
<protein>
    <submittedName>
        <fullName evidence="6">Tetratricopeptide repeat protein</fullName>
    </submittedName>
</protein>
<name>A0A7G5C0E5_9BACL</name>